<gene>
    <name evidence="1" type="ORF">DSL99_2080</name>
</gene>
<proteinExistence type="predicted"/>
<evidence type="ECO:0000313" key="1">
    <source>
        <dbReference type="EMBL" id="RXG29142.1"/>
    </source>
</evidence>
<dbReference type="EMBL" id="QOVL01000009">
    <property type="protein sequence ID" value="RXG29142.1"/>
    <property type="molecule type" value="Genomic_DNA"/>
</dbReference>
<dbReference type="RefSeq" id="WP_073099290.1">
    <property type="nucleotide sequence ID" value="NZ_QOVL01000009.1"/>
</dbReference>
<evidence type="ECO:0000313" key="2">
    <source>
        <dbReference type="Proteomes" id="UP000290608"/>
    </source>
</evidence>
<dbReference type="Proteomes" id="UP000290608">
    <property type="component" value="Unassembled WGS sequence"/>
</dbReference>
<comment type="caution">
    <text evidence="1">The sequence shown here is derived from an EMBL/GenBank/DDBJ whole genome shotgun (WGS) entry which is preliminary data.</text>
</comment>
<protein>
    <submittedName>
        <fullName evidence="1">Uncharacterized protein</fullName>
    </submittedName>
</protein>
<sequence length="80" mass="9197">MYLNIDQVEEAAFIFERYNGVGHGDYENDLIATFELNCYQPAELEQLIVNGVNSGLYRNDEERVGVFGHHEKVLISLNFD</sequence>
<dbReference type="STRING" id="1122159.SAMN02745246_02217"/>
<organism evidence="1 2">
    <name type="scientific">Leeuwenhoekiella marinoflava</name>
    <dbReference type="NCBI Taxonomy" id="988"/>
    <lineage>
        <taxon>Bacteria</taxon>
        <taxon>Pseudomonadati</taxon>
        <taxon>Bacteroidota</taxon>
        <taxon>Flavobacteriia</taxon>
        <taxon>Flavobacteriales</taxon>
        <taxon>Flavobacteriaceae</taxon>
        <taxon>Leeuwenhoekiella</taxon>
    </lineage>
</organism>
<dbReference type="AlphaFoldDB" id="A0A4Q0PL08"/>
<reference evidence="1 2" key="1">
    <citation type="submission" date="2018-07" db="EMBL/GenBank/DDBJ databases">
        <title>Leeuwenhoekiella genomics.</title>
        <authorList>
            <person name="Tahon G."/>
            <person name="Willems A."/>
        </authorList>
    </citation>
    <scope>NUCLEOTIDE SEQUENCE [LARGE SCALE GENOMIC DNA]</scope>
    <source>
        <strain evidence="1 2">LMG 1345</strain>
    </source>
</reference>
<accession>A0A4Q0PL08</accession>
<name>A0A4Q0PL08_9FLAO</name>